<protein>
    <recommendedName>
        <fullName evidence="3">Laminin G domain-containing protein</fullName>
    </recommendedName>
</protein>
<organism evidence="4 5">
    <name type="scientific">Plutella xylostella</name>
    <name type="common">Diamondback moth</name>
    <name type="synonym">Plutella maculipennis</name>
    <dbReference type="NCBI Taxonomy" id="51655"/>
    <lineage>
        <taxon>Eukaryota</taxon>
        <taxon>Metazoa</taxon>
        <taxon>Ecdysozoa</taxon>
        <taxon>Arthropoda</taxon>
        <taxon>Hexapoda</taxon>
        <taxon>Insecta</taxon>
        <taxon>Pterygota</taxon>
        <taxon>Neoptera</taxon>
        <taxon>Endopterygota</taxon>
        <taxon>Lepidoptera</taxon>
        <taxon>Glossata</taxon>
        <taxon>Ditrysia</taxon>
        <taxon>Yponomeutoidea</taxon>
        <taxon>Plutellidae</taxon>
        <taxon>Plutella</taxon>
    </lineage>
</organism>
<evidence type="ECO:0000313" key="4">
    <source>
        <dbReference type="EMBL" id="KAG7311870.1"/>
    </source>
</evidence>
<dbReference type="SUPFAM" id="SSF49899">
    <property type="entry name" value="Concanavalin A-like lectins/glucanases"/>
    <property type="match status" value="3"/>
</dbReference>
<comment type="caution">
    <text evidence="4">The sequence shown here is derived from an EMBL/GenBank/DDBJ whole genome shotgun (WGS) entry which is preliminary data.</text>
</comment>
<dbReference type="PROSITE" id="PS50025">
    <property type="entry name" value="LAM_G_DOMAIN"/>
    <property type="match status" value="3"/>
</dbReference>
<evidence type="ECO:0000256" key="2">
    <source>
        <dbReference type="SAM" id="MobiDB-lite"/>
    </source>
</evidence>
<feature type="region of interest" description="Disordered" evidence="2">
    <location>
        <begin position="132"/>
        <end position="151"/>
    </location>
</feature>
<name>A0ABQ7R3I9_PLUXY</name>
<dbReference type="SMART" id="SM00282">
    <property type="entry name" value="LamG"/>
    <property type="match status" value="3"/>
</dbReference>
<sequence>MEQPAEAQCMGCTQRWYSAARDGEPNLVWFSGEGYAELRRSSFRPADARAFSLSLVFRTRDENALLFMAVDAANNRSVSLFLRNCHVVFLVEYGVSTLQIAARGRHCHGRAVHVQAIRVFATNKLEKGSLRVNGEETLGSPDPPVQSPSSLPDLSSSVYWVGGAAPGAPAAPPPLLGCLGALTVDREGYDLMDTPNRHGLEPNCGPRTLRSATATGAGYIELPAPAFRRKAALGLSFRARAPAGLLLYRPHSGLIAQNDVDDEDDGDDKHYLVIALVDGELVVVISAGKSELRLRANGTRLDDGRLHTLRLVRAHKQVELWIDTTRALTGTLSGNALAARARGLYLSGLPPGLRPRLQGGGEGVAWGGFTGTVADFIVDGNLIGLDTAVNWAGVRLGRADSEPESEPRTEPRALQAQPAKPALCTKTESYTVEPGAVRFGDAPHSHLVLRLPARRELAVALQLRTFRHTALLLLAPGSKSKPRHYIALVLRDGKLRLLVRGRKRRDLTLSQDVADGTWRSVSVRISPSRLVLASGGAAVTARAPRRLAHAPRLYVGNAPPPPTTVPDSVVRIGGLRGCVRKVIINGIAQDLARAAPSPRHVGQCFPAVEPAAHLAGDAYAVWSSSWSSG</sequence>
<feature type="region of interest" description="Disordered" evidence="2">
    <location>
        <begin position="399"/>
        <end position="420"/>
    </location>
</feature>
<evidence type="ECO:0000313" key="5">
    <source>
        <dbReference type="Proteomes" id="UP000823941"/>
    </source>
</evidence>
<gene>
    <name evidence="4" type="ORF">JYU34_002954</name>
</gene>
<feature type="non-terminal residue" evidence="4">
    <location>
        <position position="629"/>
    </location>
</feature>
<feature type="domain" description="Laminin G" evidence="3">
    <location>
        <begin position="27"/>
        <end position="204"/>
    </location>
</feature>
<dbReference type="PANTHER" id="PTHR15036">
    <property type="entry name" value="PIKACHURIN-LIKE PROTEIN"/>
    <property type="match status" value="1"/>
</dbReference>
<feature type="compositionally biased region" description="Basic and acidic residues" evidence="2">
    <location>
        <begin position="399"/>
        <end position="411"/>
    </location>
</feature>
<dbReference type="Pfam" id="PF02210">
    <property type="entry name" value="Laminin_G_2"/>
    <property type="match status" value="3"/>
</dbReference>
<evidence type="ECO:0000259" key="3">
    <source>
        <dbReference type="PROSITE" id="PS50025"/>
    </source>
</evidence>
<dbReference type="InterPro" id="IPR050372">
    <property type="entry name" value="Neurexin-related_CASP"/>
</dbReference>
<dbReference type="Gene3D" id="2.60.120.200">
    <property type="match status" value="3"/>
</dbReference>
<dbReference type="CDD" id="cd00110">
    <property type="entry name" value="LamG"/>
    <property type="match status" value="3"/>
</dbReference>
<dbReference type="Proteomes" id="UP000823941">
    <property type="component" value="Chromosome 4"/>
</dbReference>
<feature type="domain" description="Laminin G" evidence="3">
    <location>
        <begin position="436"/>
        <end position="604"/>
    </location>
</feature>
<feature type="domain" description="Laminin G" evidence="3">
    <location>
        <begin position="209"/>
        <end position="424"/>
    </location>
</feature>
<dbReference type="InterPro" id="IPR013320">
    <property type="entry name" value="ConA-like_dom_sf"/>
</dbReference>
<dbReference type="PANTHER" id="PTHR15036:SF49">
    <property type="entry name" value="AXOTACTIN"/>
    <property type="match status" value="1"/>
</dbReference>
<dbReference type="InterPro" id="IPR001791">
    <property type="entry name" value="Laminin_G"/>
</dbReference>
<keyword evidence="5" id="KW-1185">Reference proteome</keyword>
<evidence type="ECO:0000256" key="1">
    <source>
        <dbReference type="PROSITE-ProRule" id="PRU00122"/>
    </source>
</evidence>
<comment type="caution">
    <text evidence="1">Lacks conserved residue(s) required for the propagation of feature annotation.</text>
</comment>
<dbReference type="EMBL" id="JAHIBW010000004">
    <property type="protein sequence ID" value="KAG7311870.1"/>
    <property type="molecule type" value="Genomic_DNA"/>
</dbReference>
<proteinExistence type="predicted"/>
<accession>A0ABQ7R3I9</accession>
<reference evidence="4 5" key="1">
    <citation type="submission" date="2021-06" db="EMBL/GenBank/DDBJ databases">
        <title>A haploid diamondback moth (Plutella xylostella L.) genome assembly resolves 31 chromosomes and identifies a diamide resistance mutation.</title>
        <authorList>
            <person name="Ward C.M."/>
            <person name="Perry K.D."/>
            <person name="Baker G."/>
            <person name="Powis K."/>
            <person name="Heckel D.G."/>
            <person name="Baxter S.W."/>
        </authorList>
    </citation>
    <scope>NUCLEOTIDE SEQUENCE [LARGE SCALE GENOMIC DNA]</scope>
    <source>
        <strain evidence="4 5">LV</strain>
        <tissue evidence="4">Single pupa</tissue>
    </source>
</reference>